<protein>
    <submittedName>
        <fullName evidence="1">Uncharacterized protein</fullName>
    </submittedName>
</protein>
<gene>
    <name evidence="1" type="ORF">CARN5_2928</name>
</gene>
<proteinExistence type="predicted"/>
<dbReference type="EMBL" id="CABP01000021">
    <property type="protein sequence ID" value="CBI03672.1"/>
    <property type="molecule type" value="Genomic_DNA"/>
</dbReference>
<reference evidence="1" key="1">
    <citation type="submission" date="2009-10" db="EMBL/GenBank/DDBJ databases">
        <title>Diversity of trophic interactions inside an arsenic-rich microbial ecosystem.</title>
        <authorList>
            <person name="Bertin P.N."/>
            <person name="Heinrich-Salmeron A."/>
            <person name="Pelletier E."/>
            <person name="Goulhen-Chollet F."/>
            <person name="Arsene-Ploetze F."/>
            <person name="Gallien S."/>
            <person name="Calteau A."/>
            <person name="Vallenet D."/>
            <person name="Casiot C."/>
            <person name="Chane-Woon-Ming B."/>
            <person name="Giloteaux L."/>
            <person name="Barakat M."/>
            <person name="Bonnefoy V."/>
            <person name="Bruneel O."/>
            <person name="Chandler M."/>
            <person name="Cleiss J."/>
            <person name="Duran R."/>
            <person name="Elbaz-Poulichet F."/>
            <person name="Fonknechten N."/>
            <person name="Lauga B."/>
            <person name="Mornico D."/>
            <person name="Ortet P."/>
            <person name="Schaeffer C."/>
            <person name="Siguier P."/>
            <person name="Alexander Thil Smith A."/>
            <person name="Van Dorsselaer A."/>
            <person name="Weissenbach J."/>
            <person name="Medigue C."/>
            <person name="Le Paslier D."/>
        </authorList>
    </citation>
    <scope>NUCLEOTIDE SEQUENCE</scope>
</reference>
<accession>E6Q8Z6</accession>
<organism evidence="1">
    <name type="scientific">mine drainage metagenome</name>
    <dbReference type="NCBI Taxonomy" id="410659"/>
    <lineage>
        <taxon>unclassified sequences</taxon>
        <taxon>metagenomes</taxon>
        <taxon>ecological metagenomes</taxon>
    </lineage>
</organism>
<sequence>MNNRTVENPDLVIFAPKSYEGFVRTEIANAERENRWYKLDIRVSGVDNADNITASAALICADFTPKQIASICSKLPNDMPIFIQGENGFFLEVVVLETGEPTLIHPLSGESKYFRGDLVDQVDDLVSILLEGVDHV</sequence>
<comment type="caution">
    <text evidence="1">The sequence shown here is derived from an EMBL/GenBank/DDBJ whole genome shotgun (WGS) entry which is preliminary data.</text>
</comment>
<name>E6Q8Z6_9ZZZZ</name>
<dbReference type="AlphaFoldDB" id="E6Q8Z6"/>
<evidence type="ECO:0000313" key="1">
    <source>
        <dbReference type="EMBL" id="CBI03672.1"/>
    </source>
</evidence>